<protein>
    <recommendedName>
        <fullName evidence="5">Probable lipopolysaccharide assembly protein A</fullName>
    </recommendedName>
</protein>
<dbReference type="EMBL" id="AWGA01000016">
    <property type="protein sequence ID" value="TEA27825.1"/>
    <property type="molecule type" value="Genomic_DNA"/>
</dbReference>
<dbReference type="RefSeq" id="WP_024495484.1">
    <property type="nucleotide sequence ID" value="NZ_AWGA01000016.1"/>
</dbReference>
<reference evidence="7 8" key="1">
    <citation type="journal article" date="2014" name="Appl. Environ. Microbiol.">
        <title>Genomic features of a bumble bee symbiont reflect its host environment.</title>
        <authorList>
            <person name="Martinson V.G."/>
            <person name="Magoc T."/>
            <person name="Koch H."/>
            <person name="Salzberg S.L."/>
            <person name="Moran N.A."/>
        </authorList>
    </citation>
    <scope>NUCLEOTIDE SEQUENCE [LARGE SCALE GENOMIC DNA]</scope>
    <source>
        <strain evidence="7 8">Bimp</strain>
    </source>
</reference>
<evidence type="ECO:0000256" key="4">
    <source>
        <dbReference type="ARBA" id="ARBA00023136"/>
    </source>
</evidence>
<accession>A0AB94IED3</accession>
<dbReference type="InterPro" id="IPR010445">
    <property type="entry name" value="LapA_dom"/>
</dbReference>
<name>A0AB94IED3_9GAMM</name>
<dbReference type="HAMAP" id="MF_01948">
    <property type="entry name" value="LPS_assembly_LapA"/>
    <property type="match status" value="1"/>
</dbReference>
<comment type="subcellular location">
    <subcellularLocation>
        <location evidence="5">Cell inner membrane</location>
        <topology evidence="5">Single-pass membrane protein</topology>
    </subcellularLocation>
</comment>
<evidence type="ECO:0000313" key="7">
    <source>
        <dbReference type="EMBL" id="TEA27825.1"/>
    </source>
</evidence>
<organism evidence="7 8">
    <name type="scientific">Candidatus Schmidhempelia bombi str. Bimp</name>
    <dbReference type="NCBI Taxonomy" id="1387197"/>
    <lineage>
        <taxon>Bacteria</taxon>
        <taxon>Pseudomonadati</taxon>
        <taxon>Pseudomonadota</taxon>
        <taxon>Gammaproteobacteria</taxon>
        <taxon>Orbales</taxon>
        <taxon>Orbaceae</taxon>
        <taxon>Candidatus Schmidhempelia</taxon>
    </lineage>
</organism>
<dbReference type="Proteomes" id="UP000506160">
    <property type="component" value="Unassembled WGS sequence"/>
</dbReference>
<evidence type="ECO:0000256" key="5">
    <source>
        <dbReference type="HAMAP-Rule" id="MF_01948"/>
    </source>
</evidence>
<evidence type="ECO:0000256" key="2">
    <source>
        <dbReference type="ARBA" id="ARBA00022692"/>
    </source>
</evidence>
<dbReference type="GO" id="GO:0008653">
    <property type="term" value="P:lipopolysaccharide metabolic process"/>
    <property type="evidence" value="ECO:0007669"/>
    <property type="project" value="InterPro"/>
</dbReference>
<keyword evidence="3 5" id="KW-1133">Transmembrane helix</keyword>
<comment type="caution">
    <text evidence="7">The sequence shown here is derived from an EMBL/GenBank/DDBJ whole genome shotgun (WGS) entry which is preliminary data.</text>
</comment>
<feature type="transmembrane region" description="Helical" evidence="5">
    <location>
        <begin position="43"/>
        <end position="67"/>
    </location>
</feature>
<comment type="similarity">
    <text evidence="5">Belongs to the LapA family.</text>
</comment>
<dbReference type="GO" id="GO:0005886">
    <property type="term" value="C:plasma membrane"/>
    <property type="evidence" value="ECO:0007669"/>
    <property type="project" value="UniProtKB-SubCell"/>
</dbReference>
<comment type="caution">
    <text evidence="5">Lacks conserved residue(s) required for the propagation of feature annotation.</text>
</comment>
<keyword evidence="5" id="KW-0997">Cell inner membrane</keyword>
<sequence>MKFLIYLILILFLLAVAFTIGTNNNQIVDFDYLIDQGQFRLSNLLGILLSVGFLLGWLLTGIFYIKVRLKLNTAQRKLRKLEKSYEQEVAINRKNELMTNDPMSSSENN</sequence>
<keyword evidence="5" id="KW-0175">Coiled coil</keyword>
<comment type="function">
    <text evidence="5">Involved in the assembly of lipopolysaccharide (LPS).</text>
</comment>
<gene>
    <name evidence="5" type="primary">lapA</name>
    <name evidence="7" type="ORF">O970_01830</name>
</gene>
<keyword evidence="1 5" id="KW-1003">Cell membrane</keyword>
<evidence type="ECO:0000256" key="1">
    <source>
        <dbReference type="ARBA" id="ARBA00022475"/>
    </source>
</evidence>
<feature type="coiled-coil region" evidence="5">
    <location>
        <begin position="64"/>
        <end position="91"/>
    </location>
</feature>
<keyword evidence="8" id="KW-1185">Reference proteome</keyword>
<evidence type="ECO:0000259" key="6">
    <source>
        <dbReference type="Pfam" id="PF06305"/>
    </source>
</evidence>
<dbReference type="Pfam" id="PF06305">
    <property type="entry name" value="LapA_dom"/>
    <property type="match status" value="1"/>
</dbReference>
<feature type="domain" description="Lipopolysaccharide assembly protein A" evidence="6">
    <location>
        <begin position="23"/>
        <end position="84"/>
    </location>
</feature>
<keyword evidence="2 5" id="KW-0812">Transmembrane</keyword>
<dbReference type="InterPro" id="IPR032906">
    <property type="entry name" value="LapA"/>
</dbReference>
<keyword evidence="4 5" id="KW-0472">Membrane</keyword>
<evidence type="ECO:0000256" key="3">
    <source>
        <dbReference type="ARBA" id="ARBA00022989"/>
    </source>
</evidence>
<dbReference type="AlphaFoldDB" id="A0AB94IED3"/>
<evidence type="ECO:0000313" key="8">
    <source>
        <dbReference type="Proteomes" id="UP000506160"/>
    </source>
</evidence>
<proteinExistence type="inferred from homology"/>